<evidence type="ECO:0000256" key="11">
    <source>
        <dbReference type="PROSITE-ProRule" id="PRU00146"/>
    </source>
</evidence>
<feature type="compositionally biased region" description="Low complexity" evidence="13">
    <location>
        <begin position="200"/>
        <end position="210"/>
    </location>
</feature>
<evidence type="ECO:0000256" key="9">
    <source>
        <dbReference type="ARBA" id="ARBA00070322"/>
    </source>
</evidence>
<keyword evidence="4" id="KW-0862">Zinc</keyword>
<feature type="region of interest" description="Disordered" evidence="13">
    <location>
        <begin position="195"/>
        <end position="227"/>
    </location>
</feature>
<sequence length="279" mass="32197">MEYQDSHNPDAPRNCQSCDRPDTAENEMVQCSVCRLWEHFGCAGVDGTVKHPDVRYVCKKCVVRQGPSAGGVLQVPGDDKHKKKTSKGGSKTASKKGRTLPDPPKSVTSSVRAKLLEEELKLVAEEQRLQEEALQEQEDIRRRQLAEEERRLLEKRRLAEEESKMRERKLQEELELKRMKMQIRKESLEKRQALIREAASTSSRSSSIQDSNERQTTSAFQMSDPSSKDTVLKTAMIYVCGECHHENEMRPRDPIRCRECGYRIMYKKRTKRLVVFDAR</sequence>
<dbReference type="GO" id="GO:0005736">
    <property type="term" value="C:RNA polymerase I complex"/>
    <property type="evidence" value="ECO:0007669"/>
    <property type="project" value="TreeGrafter"/>
</dbReference>
<evidence type="ECO:0000256" key="7">
    <source>
        <dbReference type="ARBA" id="ARBA00025770"/>
    </source>
</evidence>
<keyword evidence="3 11" id="KW-0863">Zinc-finger</keyword>
<evidence type="ECO:0000256" key="3">
    <source>
        <dbReference type="ARBA" id="ARBA00022771"/>
    </source>
</evidence>
<keyword evidence="5" id="KW-0804">Transcription</keyword>
<dbReference type="PANTHER" id="PTHR12056">
    <property type="entry name" value="DNA-DIRECTED RNA POLYMERASES I, II, AND III"/>
    <property type="match status" value="1"/>
</dbReference>
<protein>
    <recommendedName>
        <fullName evidence="9">DNA-directed RNA polymerases I, II, and III subunit RPABC4</fullName>
    </recommendedName>
    <alternativeName>
        <fullName evidence="10">DNA-directed RNA polymerase II subunit K</fullName>
    </alternativeName>
</protein>
<evidence type="ECO:0000256" key="10">
    <source>
        <dbReference type="ARBA" id="ARBA00081585"/>
    </source>
</evidence>
<feature type="domain" description="PHD-type" evidence="14">
    <location>
        <begin position="12"/>
        <end position="64"/>
    </location>
</feature>
<evidence type="ECO:0000256" key="2">
    <source>
        <dbReference type="ARBA" id="ARBA00022723"/>
    </source>
</evidence>
<keyword evidence="2" id="KW-0479">Metal-binding</keyword>
<dbReference type="VEuPathDB" id="VectorBase:AAEL017317"/>
<feature type="coiled-coil region" evidence="12">
    <location>
        <begin position="112"/>
        <end position="191"/>
    </location>
</feature>
<dbReference type="CDD" id="cd15489">
    <property type="entry name" value="PHD_SF"/>
    <property type="match status" value="1"/>
</dbReference>
<feature type="region of interest" description="Disordered" evidence="13">
    <location>
        <begin position="69"/>
        <end position="110"/>
    </location>
</feature>
<dbReference type="Pfam" id="PF03604">
    <property type="entry name" value="Zn_ribbon_RPAB4"/>
    <property type="match status" value="1"/>
</dbReference>
<dbReference type="eggNOG" id="KOG3507">
    <property type="taxonomic scope" value="Eukaryota"/>
</dbReference>
<feature type="compositionally biased region" description="Polar residues" evidence="13">
    <location>
        <begin position="214"/>
        <end position="225"/>
    </location>
</feature>
<proteinExistence type="inferred from homology"/>
<dbReference type="PANTHER" id="PTHR12056:SF2">
    <property type="entry name" value="GEO11084P1"/>
    <property type="match status" value="1"/>
</dbReference>
<evidence type="ECO:0000256" key="8">
    <source>
        <dbReference type="ARBA" id="ARBA00054640"/>
    </source>
</evidence>
<dbReference type="SUPFAM" id="SSF63393">
    <property type="entry name" value="RNA polymerase subunits"/>
    <property type="match status" value="1"/>
</dbReference>
<dbReference type="GO" id="GO:0005666">
    <property type="term" value="C:RNA polymerase III complex"/>
    <property type="evidence" value="ECO:0007669"/>
    <property type="project" value="TreeGrafter"/>
</dbReference>
<evidence type="ECO:0000259" key="14">
    <source>
        <dbReference type="PROSITE" id="PS50016"/>
    </source>
</evidence>
<dbReference type="EMBL" id="CH477774">
    <property type="protein sequence ID" value="EJY57925.1"/>
    <property type="molecule type" value="Genomic_DNA"/>
</dbReference>
<evidence type="ECO:0000256" key="12">
    <source>
        <dbReference type="SAM" id="Coils"/>
    </source>
</evidence>
<dbReference type="Gene3D" id="2.20.28.30">
    <property type="entry name" value="RNA polymerase ii, chain L"/>
    <property type="match status" value="1"/>
</dbReference>
<dbReference type="STRING" id="7159.J9HZN1"/>
<dbReference type="GO" id="GO:0006351">
    <property type="term" value="P:DNA-templated transcription"/>
    <property type="evidence" value="ECO:0007669"/>
    <property type="project" value="InterPro"/>
</dbReference>
<gene>
    <name evidence="15" type="ORF">AaeL_AAEL017317</name>
</gene>
<reference evidence="15" key="3">
    <citation type="submission" date="2012-09" db="EMBL/GenBank/DDBJ databases">
        <authorList>
            <consortium name="VectorBase"/>
        </authorList>
    </citation>
    <scope>NUCLEOTIDE SEQUENCE</scope>
    <source>
        <strain evidence="15">Liverpool</strain>
    </source>
</reference>
<dbReference type="InterPro" id="IPR006591">
    <property type="entry name" value="RNAP_P/RPABC4"/>
</dbReference>
<dbReference type="FunFam" id="2.20.28.30:FF:000001">
    <property type="entry name" value="DNA-directed RNA polymerases I, II, and III subunit RPABC4"/>
    <property type="match status" value="1"/>
</dbReference>
<dbReference type="Pfam" id="PF00628">
    <property type="entry name" value="PHD"/>
    <property type="match status" value="1"/>
</dbReference>
<dbReference type="InterPro" id="IPR001965">
    <property type="entry name" value="Znf_PHD"/>
</dbReference>
<dbReference type="InterPro" id="IPR039747">
    <property type="entry name" value="RPABC4"/>
</dbReference>
<organism evidence="15 16">
    <name type="scientific">Aedes aegypti</name>
    <name type="common">Yellowfever mosquito</name>
    <name type="synonym">Culex aegypti</name>
    <dbReference type="NCBI Taxonomy" id="7159"/>
    <lineage>
        <taxon>Eukaryota</taxon>
        <taxon>Metazoa</taxon>
        <taxon>Ecdysozoa</taxon>
        <taxon>Arthropoda</taxon>
        <taxon>Hexapoda</taxon>
        <taxon>Insecta</taxon>
        <taxon>Pterygota</taxon>
        <taxon>Neoptera</taxon>
        <taxon>Endopterygota</taxon>
        <taxon>Diptera</taxon>
        <taxon>Nematocera</taxon>
        <taxon>Culicoidea</taxon>
        <taxon>Culicidae</taxon>
        <taxon>Culicinae</taxon>
        <taxon>Aedini</taxon>
        <taxon>Aedes</taxon>
        <taxon>Stegomyia</taxon>
    </lineage>
</organism>
<dbReference type="InterPro" id="IPR011011">
    <property type="entry name" value="Znf_FYVE_PHD"/>
</dbReference>
<dbReference type="GO" id="GO:0008270">
    <property type="term" value="F:zinc ion binding"/>
    <property type="evidence" value="ECO:0007669"/>
    <property type="project" value="UniProtKB-KW"/>
</dbReference>
<dbReference type="Gene3D" id="3.30.40.10">
    <property type="entry name" value="Zinc/RING finger domain, C3HC4 (zinc finger)"/>
    <property type="match status" value="1"/>
</dbReference>
<keyword evidence="12" id="KW-0175">Coiled coil</keyword>
<dbReference type="Proteomes" id="UP000682892">
    <property type="component" value="Chromosome 2"/>
</dbReference>
<reference evidence="15" key="1">
    <citation type="submission" date="2005-10" db="EMBL/GenBank/DDBJ databases">
        <authorList>
            <person name="Loftus B.J."/>
            <person name="Nene V.M."/>
            <person name="Hannick L.I."/>
            <person name="Bidwell S."/>
            <person name="Haas B."/>
            <person name="Amedeo P."/>
            <person name="Orvis J."/>
            <person name="Wortman J.R."/>
            <person name="White O.R."/>
            <person name="Salzberg S."/>
            <person name="Shumway M."/>
            <person name="Koo H."/>
            <person name="Zhao Y."/>
            <person name="Holmes M."/>
            <person name="Miller J."/>
            <person name="Schatz M."/>
            <person name="Pop M."/>
            <person name="Pai G."/>
            <person name="Utterback T."/>
            <person name="Rogers Y.-H."/>
            <person name="Kravitz S."/>
            <person name="Fraser C.M."/>
        </authorList>
    </citation>
    <scope>NUCLEOTIDE SEQUENCE</scope>
    <source>
        <strain evidence="15">Liverpool</strain>
    </source>
</reference>
<evidence type="ECO:0000256" key="6">
    <source>
        <dbReference type="ARBA" id="ARBA00023242"/>
    </source>
</evidence>
<dbReference type="GO" id="GO:0005665">
    <property type="term" value="C:RNA polymerase II, core complex"/>
    <property type="evidence" value="ECO:0007669"/>
    <property type="project" value="TreeGrafter"/>
</dbReference>
<name>J9HZN1_AEDAE</name>
<dbReference type="InterPro" id="IPR013083">
    <property type="entry name" value="Znf_RING/FYVE/PHD"/>
</dbReference>
<dbReference type="GO" id="GO:0003899">
    <property type="term" value="F:DNA-directed RNA polymerase activity"/>
    <property type="evidence" value="ECO:0007669"/>
    <property type="project" value="InterPro"/>
</dbReference>
<evidence type="ECO:0000313" key="16">
    <source>
        <dbReference type="Proteomes" id="UP000682892"/>
    </source>
</evidence>
<comment type="function">
    <text evidence="8">DNA-dependent RNA polymerase catalyzes the transcription of DNA into RNA using the four ribonucleoside triphosphates as substrates. Common component of RNA polymerases I, II and III which synthesize ribosomal RNA precursors, mRNA precursors and many functional non-coding RNAs, and a small RNAs, such as 5S rRNA and tRNAs, respectively.</text>
</comment>
<evidence type="ECO:0000256" key="13">
    <source>
        <dbReference type="SAM" id="MobiDB-lite"/>
    </source>
</evidence>
<evidence type="ECO:0000313" key="15">
    <source>
        <dbReference type="EMBL" id="EJY57925.1"/>
    </source>
</evidence>
<comment type="subcellular location">
    <subcellularLocation>
        <location evidence="1">Nucleus</location>
        <location evidence="1">Nucleolus</location>
    </subcellularLocation>
</comment>
<evidence type="ECO:0000256" key="4">
    <source>
        <dbReference type="ARBA" id="ARBA00022833"/>
    </source>
</evidence>
<dbReference type="InterPro" id="IPR019787">
    <property type="entry name" value="Znf_PHD-finger"/>
</dbReference>
<dbReference type="PROSITE" id="PS50016">
    <property type="entry name" value="ZF_PHD_2"/>
    <property type="match status" value="1"/>
</dbReference>
<dbReference type="GO" id="GO:0003677">
    <property type="term" value="F:DNA binding"/>
    <property type="evidence" value="ECO:0007669"/>
    <property type="project" value="InterPro"/>
</dbReference>
<reference evidence="15" key="2">
    <citation type="journal article" date="2007" name="Science">
        <title>Genome sequence of Aedes aegypti, a major arbovirus vector.</title>
        <authorList>
            <person name="Nene V."/>
            <person name="Wortman J.R."/>
            <person name="Lawson D."/>
            <person name="Haas B."/>
            <person name="Kodira C."/>
            <person name="Tu Z.J."/>
            <person name="Loftus B."/>
            <person name="Xi Z."/>
            <person name="Megy K."/>
            <person name="Grabherr M."/>
            <person name="Ren Q."/>
            <person name="Zdobnov E.M."/>
            <person name="Lobo N.F."/>
            <person name="Campbell K.S."/>
            <person name="Brown S.E."/>
            <person name="Bonaldo M.F."/>
            <person name="Zhu J."/>
            <person name="Sinkins S.P."/>
            <person name="Hogenkamp D.G."/>
            <person name="Amedeo P."/>
            <person name="Arensburger P."/>
            <person name="Atkinson P.W."/>
            <person name="Bidwell S."/>
            <person name="Biedler J."/>
            <person name="Birney E."/>
            <person name="Bruggner R.V."/>
            <person name="Costas J."/>
            <person name="Coy M.R."/>
            <person name="Crabtree J."/>
            <person name="Crawford M."/>
            <person name="Debruyn B."/>
            <person name="Decaprio D."/>
            <person name="Eiglmeier K."/>
            <person name="Eisenstadt E."/>
            <person name="El-Dorry H."/>
            <person name="Gelbart W.M."/>
            <person name="Gomes S.L."/>
            <person name="Hammond M."/>
            <person name="Hannick L.I."/>
            <person name="Hogan J.R."/>
            <person name="Holmes M.H."/>
            <person name="Jaffe D."/>
            <person name="Johnston J.S."/>
            <person name="Kennedy R.C."/>
            <person name="Koo H."/>
            <person name="Kravitz S."/>
            <person name="Kriventseva E.V."/>
            <person name="Kulp D."/>
            <person name="Labutti K."/>
            <person name="Lee E."/>
            <person name="Li S."/>
            <person name="Lovin D.D."/>
            <person name="Mao C."/>
            <person name="Mauceli E."/>
            <person name="Menck C.F."/>
            <person name="Miller J.R."/>
            <person name="Montgomery P."/>
            <person name="Mori A."/>
            <person name="Nascimento A.L."/>
            <person name="Naveira H.F."/>
            <person name="Nusbaum C."/>
            <person name="O'leary S."/>
            <person name="Orvis J."/>
            <person name="Pertea M."/>
            <person name="Quesneville H."/>
            <person name="Reidenbach K.R."/>
            <person name="Rogers Y.H."/>
            <person name="Roth C.W."/>
            <person name="Schneider J.R."/>
            <person name="Schatz M."/>
            <person name="Shumway M."/>
            <person name="Stanke M."/>
            <person name="Stinson E.O."/>
            <person name="Tubio J.M."/>
            <person name="Vanzee J.P."/>
            <person name="Verjovski-Almeida S."/>
            <person name="Werner D."/>
            <person name="White O."/>
            <person name="Wyder S."/>
            <person name="Zeng Q."/>
            <person name="Zhao Q."/>
            <person name="Zhao Y."/>
            <person name="Hill C.A."/>
            <person name="Raikhel A.S."/>
            <person name="Soares M.B."/>
            <person name="Knudson D.L."/>
            <person name="Lee N.H."/>
            <person name="Galagan J."/>
            <person name="Salzberg S.L."/>
            <person name="Paulsen I.T."/>
            <person name="Dimopoulos G."/>
            <person name="Collins F.H."/>
            <person name="Birren B."/>
            <person name="Fraser-Liggett C.M."/>
            <person name="Severson D.W."/>
        </authorList>
    </citation>
    <scope>NUCLEOTIDE SEQUENCE [LARGE SCALE GENOMIC DNA]</scope>
    <source>
        <strain evidence="15">Liverpool</strain>
    </source>
</reference>
<dbReference type="SUPFAM" id="SSF57903">
    <property type="entry name" value="FYVE/PHD zinc finger"/>
    <property type="match status" value="1"/>
</dbReference>
<dbReference type="SMART" id="SM00659">
    <property type="entry name" value="RPOLCX"/>
    <property type="match status" value="1"/>
</dbReference>
<dbReference type="InterPro" id="IPR029040">
    <property type="entry name" value="RPABC4/Spt4"/>
</dbReference>
<evidence type="ECO:0000256" key="1">
    <source>
        <dbReference type="ARBA" id="ARBA00004604"/>
    </source>
</evidence>
<comment type="similarity">
    <text evidence="7">Belongs to the archaeal Rpo12/eukaryotic RPC10 RNA polymerase subunit family.</text>
</comment>
<accession>J9HZN1</accession>
<dbReference type="SMART" id="SM00249">
    <property type="entry name" value="PHD"/>
    <property type="match status" value="1"/>
</dbReference>
<keyword evidence="6" id="KW-0539">Nucleus</keyword>
<evidence type="ECO:0000256" key="5">
    <source>
        <dbReference type="ARBA" id="ARBA00023163"/>
    </source>
</evidence>
<dbReference type="AlphaFoldDB" id="J9HZN1"/>